<reference evidence="1" key="1">
    <citation type="submission" date="2021-05" db="EMBL/GenBank/DDBJ databases">
        <authorList>
            <person name="Kaiqin L."/>
            <person name="Jian G."/>
        </authorList>
    </citation>
    <scope>NUCLEOTIDE SEQUENCE</scope>
    <source>
        <strain evidence="1">HDS5</strain>
    </source>
</reference>
<organism evidence="1 2">
    <name type="scientific">Nocardiopsis eucommiae</name>
    <dbReference type="NCBI Taxonomy" id="2831970"/>
    <lineage>
        <taxon>Bacteria</taxon>
        <taxon>Bacillati</taxon>
        <taxon>Actinomycetota</taxon>
        <taxon>Actinomycetes</taxon>
        <taxon>Streptosporangiales</taxon>
        <taxon>Nocardiopsidaceae</taxon>
        <taxon>Nocardiopsis</taxon>
    </lineage>
</organism>
<protein>
    <submittedName>
        <fullName evidence="1">Uncharacterized protein</fullName>
    </submittedName>
</protein>
<dbReference type="Proteomes" id="UP000682416">
    <property type="component" value="Chromosome"/>
</dbReference>
<sequence>MSSHITIARAEQTSYGCPTQWNAWTDGDEYLYLRFRHGLGTVQDEDRDTLAEFDTDDDPELDGVISLTEFARRAGLRISPYFQHLF</sequence>
<evidence type="ECO:0000313" key="1">
    <source>
        <dbReference type="EMBL" id="QVJ03089.1"/>
    </source>
</evidence>
<gene>
    <name evidence="1" type="ORF">KGD82_13725</name>
</gene>
<dbReference type="AlphaFoldDB" id="A0A975LC00"/>
<name>A0A975LC00_9ACTN</name>
<dbReference type="EMBL" id="CP074402">
    <property type="protein sequence ID" value="QVJ03089.1"/>
    <property type="molecule type" value="Genomic_DNA"/>
</dbReference>
<dbReference type="KEGG" id="nec:KGD82_13725"/>
<accession>A0A975LC00</accession>
<keyword evidence="2" id="KW-1185">Reference proteome</keyword>
<evidence type="ECO:0000313" key="2">
    <source>
        <dbReference type="Proteomes" id="UP000682416"/>
    </source>
</evidence>
<proteinExistence type="predicted"/>